<comment type="caution">
    <text evidence="15">The sequence shown here is derived from an EMBL/GenBank/DDBJ whole genome shotgun (WGS) entry which is preliminary data.</text>
</comment>
<gene>
    <name evidence="15" type="ORF">AWB65_01214</name>
</gene>
<dbReference type="InterPro" id="IPR010105">
    <property type="entry name" value="TonB_sidphr_rcpt"/>
</dbReference>
<evidence type="ECO:0000256" key="10">
    <source>
        <dbReference type="PROSITE-ProRule" id="PRU01360"/>
    </source>
</evidence>
<protein>
    <submittedName>
        <fullName evidence="15">TonB-denpendent receptor</fullName>
    </submittedName>
</protein>
<dbReference type="Gene3D" id="2.40.170.20">
    <property type="entry name" value="TonB-dependent receptor, beta-barrel domain"/>
    <property type="match status" value="1"/>
</dbReference>
<dbReference type="EMBL" id="FCNW02000003">
    <property type="protein sequence ID" value="SAL22595.1"/>
    <property type="molecule type" value="Genomic_DNA"/>
</dbReference>
<dbReference type="InterPro" id="IPR000531">
    <property type="entry name" value="Beta-barrel_TonB"/>
</dbReference>
<dbReference type="InterPro" id="IPR036942">
    <property type="entry name" value="Beta-barrel_TonB_sf"/>
</dbReference>
<dbReference type="InterPro" id="IPR039426">
    <property type="entry name" value="TonB-dep_rcpt-like"/>
</dbReference>
<evidence type="ECO:0000256" key="6">
    <source>
        <dbReference type="ARBA" id="ARBA00023077"/>
    </source>
</evidence>
<dbReference type="InterPro" id="IPR037066">
    <property type="entry name" value="Plug_dom_sf"/>
</dbReference>
<feature type="signal peptide" evidence="12">
    <location>
        <begin position="1"/>
        <end position="35"/>
    </location>
</feature>
<evidence type="ECO:0000259" key="14">
    <source>
        <dbReference type="Pfam" id="PF07715"/>
    </source>
</evidence>
<keyword evidence="3 10" id="KW-0813">Transport</keyword>
<feature type="domain" description="TonB-dependent receptor-like beta-barrel" evidence="13">
    <location>
        <begin position="256"/>
        <end position="695"/>
    </location>
</feature>
<evidence type="ECO:0000259" key="13">
    <source>
        <dbReference type="Pfam" id="PF00593"/>
    </source>
</evidence>
<keyword evidence="6 11" id="KW-0798">TonB box</keyword>
<proteinExistence type="inferred from homology"/>
<organism evidence="15 16">
    <name type="scientific">Caballeronia humi</name>
    <dbReference type="NCBI Taxonomy" id="326474"/>
    <lineage>
        <taxon>Bacteria</taxon>
        <taxon>Pseudomonadati</taxon>
        <taxon>Pseudomonadota</taxon>
        <taxon>Betaproteobacteria</taxon>
        <taxon>Burkholderiales</taxon>
        <taxon>Burkholderiaceae</taxon>
        <taxon>Caballeronia</taxon>
    </lineage>
</organism>
<comment type="similarity">
    <text evidence="2 10 11">Belongs to the TonB-dependent receptor family.</text>
</comment>
<reference evidence="15" key="1">
    <citation type="submission" date="2016-01" db="EMBL/GenBank/DDBJ databases">
        <authorList>
            <person name="Peeters C."/>
        </authorList>
    </citation>
    <scope>NUCLEOTIDE SEQUENCE [LARGE SCALE GENOMIC DNA]</scope>
    <source>
        <strain evidence="15">LMG 22934</strain>
    </source>
</reference>
<comment type="subcellular location">
    <subcellularLocation>
        <location evidence="1 10">Cell outer membrane</location>
        <topology evidence="1 10">Multi-pass membrane protein</topology>
    </subcellularLocation>
</comment>
<name>A0A158FS16_9BURK</name>
<dbReference type="PANTHER" id="PTHR32552:SF82">
    <property type="entry name" value="FCUA PROTEIN"/>
    <property type="match status" value="1"/>
</dbReference>
<keyword evidence="12" id="KW-0732">Signal</keyword>
<feature type="domain" description="TonB-dependent receptor plug" evidence="14">
    <location>
        <begin position="82"/>
        <end position="178"/>
    </location>
</feature>
<evidence type="ECO:0000256" key="11">
    <source>
        <dbReference type="RuleBase" id="RU003357"/>
    </source>
</evidence>
<dbReference type="Gene3D" id="2.170.130.10">
    <property type="entry name" value="TonB-dependent receptor, plug domain"/>
    <property type="match status" value="1"/>
</dbReference>
<dbReference type="Pfam" id="PF07715">
    <property type="entry name" value="Plug"/>
    <property type="match status" value="1"/>
</dbReference>
<feature type="chain" id="PRO_5011109814" evidence="12">
    <location>
        <begin position="36"/>
        <end position="725"/>
    </location>
</feature>
<dbReference type="RefSeq" id="WP_087666264.1">
    <property type="nucleotide sequence ID" value="NZ_FCNW02000003.1"/>
</dbReference>
<evidence type="ECO:0000256" key="5">
    <source>
        <dbReference type="ARBA" id="ARBA00022692"/>
    </source>
</evidence>
<dbReference type="AlphaFoldDB" id="A0A158FS16"/>
<dbReference type="PROSITE" id="PS52016">
    <property type="entry name" value="TONB_DEPENDENT_REC_3"/>
    <property type="match status" value="1"/>
</dbReference>
<evidence type="ECO:0000256" key="7">
    <source>
        <dbReference type="ARBA" id="ARBA00023136"/>
    </source>
</evidence>
<dbReference type="NCBIfam" id="TIGR01783">
    <property type="entry name" value="TonB-siderophor"/>
    <property type="match status" value="1"/>
</dbReference>
<keyword evidence="9 10" id="KW-0998">Cell outer membrane</keyword>
<dbReference type="InterPro" id="IPR012910">
    <property type="entry name" value="Plug_dom"/>
</dbReference>
<dbReference type="GO" id="GO:0009279">
    <property type="term" value="C:cell outer membrane"/>
    <property type="evidence" value="ECO:0007669"/>
    <property type="project" value="UniProtKB-SubCell"/>
</dbReference>
<evidence type="ECO:0000256" key="8">
    <source>
        <dbReference type="ARBA" id="ARBA00023170"/>
    </source>
</evidence>
<evidence type="ECO:0000256" key="2">
    <source>
        <dbReference type="ARBA" id="ARBA00009810"/>
    </source>
</evidence>
<sequence>MHVLSISRVSPISAAARFSFLLAALSLPTIAAAQAAPENTLPAVKVTASADALLPGDFAPTYAGGQVARGGQFGILGTQKSIDVPFSMSSYTAKLIEDQQARTIADVVENDPAVRTAFGFGNFAQVFVIRGFALTGDDISLHGLYGVTPRQLVATEAIERVDVFKGANAFLGGASPTGSAVGGGINLELKRADDRPLTRITAETSGSGEVGAHLDAGRRFGSDGQFGIRVNTALRGGETSIDDEHRQSGVTAVSLDWRGDKLRLHGDFLYQREKIDEGRSVVYVTGPGVPTVPPATHNYAQSWTYSNLEDTVGILRAEYDFLPAWTAYVSGGAHHSNEHGDYSSPNYNADTGTTAYRLGVPRKSDALAAEAGVRGHFATGPVTHQIAAGAAYTHIEDRSAYDFSGTYPTSLYDTAQVPRPAAVITAGDFADPPVTARTMMKSVAVSDTLGFLNDRVLFTIGARHQQIHQNGYSSATSALTDSYDDSVTTPIFGLVVKPWQNVAFYANRSEALAKGETAPADAVNVGQTLAPYRAKQVEFGVKYDTTRMGASFAAYQIEKPTAYTDADTRIFSTNGNQRHRGLEASVYGEPYRGVRLIAGASLIKAEQLDTNNGGATDGNRPVGVPGFLFNLGAEYDVPMLTGLTLTARYVHTGKQYLDAANTLSISSWNRFDLGARYATNVAGHGTTLRASVLNVTNRAYWGSTMGGYLTQGTPRTLLLSVTSDF</sequence>
<evidence type="ECO:0000256" key="4">
    <source>
        <dbReference type="ARBA" id="ARBA00022452"/>
    </source>
</evidence>
<evidence type="ECO:0000313" key="16">
    <source>
        <dbReference type="Proteomes" id="UP000054977"/>
    </source>
</evidence>
<evidence type="ECO:0000256" key="3">
    <source>
        <dbReference type="ARBA" id="ARBA00022448"/>
    </source>
</evidence>
<keyword evidence="4 10" id="KW-1134">Transmembrane beta strand</keyword>
<evidence type="ECO:0000256" key="9">
    <source>
        <dbReference type="ARBA" id="ARBA00023237"/>
    </source>
</evidence>
<dbReference type="PANTHER" id="PTHR32552">
    <property type="entry name" value="FERRICHROME IRON RECEPTOR-RELATED"/>
    <property type="match status" value="1"/>
</dbReference>
<dbReference type="Proteomes" id="UP000054977">
    <property type="component" value="Unassembled WGS sequence"/>
</dbReference>
<dbReference type="SUPFAM" id="SSF56935">
    <property type="entry name" value="Porins"/>
    <property type="match status" value="1"/>
</dbReference>
<keyword evidence="8 15" id="KW-0675">Receptor</keyword>
<keyword evidence="16" id="KW-1185">Reference proteome</keyword>
<dbReference type="CDD" id="cd01347">
    <property type="entry name" value="ligand_gated_channel"/>
    <property type="match status" value="1"/>
</dbReference>
<keyword evidence="7 10" id="KW-0472">Membrane</keyword>
<dbReference type="GO" id="GO:0015344">
    <property type="term" value="F:siderophore uptake transmembrane transporter activity"/>
    <property type="evidence" value="ECO:0007669"/>
    <property type="project" value="TreeGrafter"/>
</dbReference>
<keyword evidence="5 10" id="KW-0812">Transmembrane</keyword>
<evidence type="ECO:0000256" key="12">
    <source>
        <dbReference type="SAM" id="SignalP"/>
    </source>
</evidence>
<evidence type="ECO:0000313" key="15">
    <source>
        <dbReference type="EMBL" id="SAL22595.1"/>
    </source>
</evidence>
<dbReference type="Pfam" id="PF00593">
    <property type="entry name" value="TonB_dep_Rec_b-barrel"/>
    <property type="match status" value="1"/>
</dbReference>
<evidence type="ECO:0000256" key="1">
    <source>
        <dbReference type="ARBA" id="ARBA00004571"/>
    </source>
</evidence>
<dbReference type="STRING" id="326474.AWB65_01214"/>
<dbReference type="GO" id="GO:0038023">
    <property type="term" value="F:signaling receptor activity"/>
    <property type="evidence" value="ECO:0007669"/>
    <property type="project" value="InterPro"/>
</dbReference>
<dbReference type="OrthoDB" id="8732650at2"/>
<dbReference type="GO" id="GO:0015891">
    <property type="term" value="P:siderophore transport"/>
    <property type="evidence" value="ECO:0007669"/>
    <property type="project" value="InterPro"/>
</dbReference>
<accession>A0A158FS16</accession>